<dbReference type="InterPro" id="IPR029058">
    <property type="entry name" value="AB_hydrolase_fold"/>
</dbReference>
<keyword evidence="3" id="KW-1185">Reference proteome</keyword>
<dbReference type="InterPro" id="IPR050228">
    <property type="entry name" value="Carboxylesterase_BioH"/>
</dbReference>
<dbReference type="PANTHER" id="PTHR43194">
    <property type="entry name" value="HYDROLASE ALPHA/BETA FOLD FAMILY"/>
    <property type="match status" value="1"/>
</dbReference>
<dbReference type="PANTHER" id="PTHR43194:SF2">
    <property type="entry name" value="PEROXISOMAL MEMBRANE PROTEIN LPX1"/>
    <property type="match status" value="1"/>
</dbReference>
<reference evidence="2 3" key="1">
    <citation type="submission" date="2024-06" db="EMBL/GenBank/DDBJ databases">
        <title>Sorghum-associated microbial communities from plants grown in Nebraska, USA.</title>
        <authorList>
            <person name="Schachtman D."/>
        </authorList>
    </citation>
    <scope>NUCLEOTIDE SEQUENCE [LARGE SCALE GENOMIC DNA]</scope>
    <source>
        <strain evidence="2 3">3552</strain>
    </source>
</reference>
<dbReference type="InterPro" id="IPR000073">
    <property type="entry name" value="AB_hydrolase_1"/>
</dbReference>
<dbReference type="Proteomes" id="UP001549307">
    <property type="component" value="Unassembled WGS sequence"/>
</dbReference>
<name>A0ABV2PAA4_9MICC</name>
<dbReference type="SUPFAM" id="SSF53474">
    <property type="entry name" value="alpha/beta-Hydrolases"/>
    <property type="match status" value="1"/>
</dbReference>
<dbReference type="EMBL" id="JBEPSN010000010">
    <property type="protein sequence ID" value="MET4541681.1"/>
    <property type="molecule type" value="Genomic_DNA"/>
</dbReference>
<proteinExistence type="predicted"/>
<feature type="domain" description="AB hydrolase-1" evidence="1">
    <location>
        <begin position="49"/>
        <end position="249"/>
    </location>
</feature>
<evidence type="ECO:0000259" key="1">
    <source>
        <dbReference type="Pfam" id="PF12697"/>
    </source>
</evidence>
<comment type="caution">
    <text evidence="2">The sequence shown here is derived from an EMBL/GenBank/DDBJ whole genome shotgun (WGS) entry which is preliminary data.</text>
</comment>
<organism evidence="2 3">
    <name type="scientific">Arthrobacter bambusae</name>
    <dbReference type="NCBI Taxonomy" id="1338426"/>
    <lineage>
        <taxon>Bacteria</taxon>
        <taxon>Bacillati</taxon>
        <taxon>Actinomycetota</taxon>
        <taxon>Actinomycetes</taxon>
        <taxon>Micrococcales</taxon>
        <taxon>Micrococcaceae</taxon>
        <taxon>Arthrobacter</taxon>
    </lineage>
</organism>
<evidence type="ECO:0000313" key="2">
    <source>
        <dbReference type="EMBL" id="MET4541681.1"/>
    </source>
</evidence>
<protein>
    <submittedName>
        <fullName evidence="2">Pimeloyl-ACP methyl ester carboxylesterase</fullName>
    </submittedName>
</protein>
<sequence>MRQTHRLGAVETWTVETVDGGGQLEVHTFRPASGASIPGSKAPAEPAGVVLVHGTLVTDSLYWPFARTLSVMLGRPVHSYNRRGRGRSAPQPSGYSVETEIADLLAVMEKTGSTDVVAHSYGGFVALQAARRARINKLVTYDAAVSLSGNLSSRWRPELEEAVTAGQLDHAWAHLVQGLGTAGPISYLPMGALRTLSVLSARTRLGLEMRSLLPTAVTEMRAVLDADAHLHDFMGLSTPTLMLSGGWSPSYFAETGRTLAGAVPVIDFAVVPLQFHEGPLRPGKRLAARVARFLSGTRFHGEIPDAT</sequence>
<accession>A0ABV2PAA4</accession>
<dbReference type="Gene3D" id="3.40.50.1820">
    <property type="entry name" value="alpha/beta hydrolase"/>
    <property type="match status" value="1"/>
</dbReference>
<gene>
    <name evidence="2" type="ORF">ABIE37_003483</name>
</gene>
<evidence type="ECO:0000313" key="3">
    <source>
        <dbReference type="Proteomes" id="UP001549307"/>
    </source>
</evidence>
<dbReference type="Pfam" id="PF12697">
    <property type="entry name" value="Abhydrolase_6"/>
    <property type="match status" value="1"/>
</dbReference>